<feature type="compositionally biased region" description="Polar residues" evidence="1">
    <location>
        <begin position="208"/>
        <end position="218"/>
    </location>
</feature>
<feature type="compositionally biased region" description="Polar residues" evidence="1">
    <location>
        <begin position="55"/>
        <end position="79"/>
    </location>
</feature>
<organism evidence="2 3">
    <name type="scientific">Favolaschia claudopus</name>
    <dbReference type="NCBI Taxonomy" id="2862362"/>
    <lineage>
        <taxon>Eukaryota</taxon>
        <taxon>Fungi</taxon>
        <taxon>Dikarya</taxon>
        <taxon>Basidiomycota</taxon>
        <taxon>Agaricomycotina</taxon>
        <taxon>Agaricomycetes</taxon>
        <taxon>Agaricomycetidae</taxon>
        <taxon>Agaricales</taxon>
        <taxon>Marasmiineae</taxon>
        <taxon>Mycenaceae</taxon>
        <taxon>Favolaschia</taxon>
    </lineage>
</organism>
<sequence length="267" mass="30099">PRLALAQSRHLILTANSARGANYHSRLIQCRRFSSTSSDTTWARRKEGKRRRLTSDSSTESTHAVRRSSSVSPTATPSISPGYRHITPPSSPPKPQPHPDAGFPHDFRRFRLPATRKENQDLTHIPQIPPVAARLFLRRARHRRLHPLELNTHTPPSSRCPLRTRYPAPSCSPTRPETKAHTYQHTNRSPRPTRHRPSPFSLRAPKLPSSQGPPSTIYQDGRSALCTTTSTPIGMATTRLESKYEIHRGCASTRARVMRSRRLTSES</sequence>
<name>A0AAW0DC27_9AGAR</name>
<feature type="region of interest" description="Disordered" evidence="1">
    <location>
        <begin position="34"/>
        <end position="106"/>
    </location>
</feature>
<feature type="region of interest" description="Disordered" evidence="1">
    <location>
        <begin position="147"/>
        <end position="221"/>
    </location>
</feature>
<evidence type="ECO:0000313" key="3">
    <source>
        <dbReference type="Proteomes" id="UP001362999"/>
    </source>
</evidence>
<gene>
    <name evidence="2" type="ORF">R3P38DRAFT_3605992</name>
</gene>
<accession>A0AAW0DC27</accession>
<reference evidence="2 3" key="1">
    <citation type="journal article" date="2024" name="J Genomics">
        <title>Draft genome sequencing and assembly of Favolaschia claudopus CIRM-BRFM 2984 isolated from oak limbs.</title>
        <authorList>
            <person name="Navarro D."/>
            <person name="Drula E."/>
            <person name="Chaduli D."/>
            <person name="Cazenave R."/>
            <person name="Ahrendt S."/>
            <person name="Wang J."/>
            <person name="Lipzen A."/>
            <person name="Daum C."/>
            <person name="Barry K."/>
            <person name="Grigoriev I.V."/>
            <person name="Favel A."/>
            <person name="Rosso M.N."/>
            <person name="Martin F."/>
        </authorList>
    </citation>
    <scope>NUCLEOTIDE SEQUENCE [LARGE SCALE GENOMIC DNA]</scope>
    <source>
        <strain evidence="2 3">CIRM-BRFM 2984</strain>
    </source>
</reference>
<keyword evidence="3" id="KW-1185">Reference proteome</keyword>
<proteinExistence type="predicted"/>
<evidence type="ECO:0000256" key="1">
    <source>
        <dbReference type="SAM" id="MobiDB-lite"/>
    </source>
</evidence>
<comment type="caution">
    <text evidence="2">The sequence shown here is derived from an EMBL/GenBank/DDBJ whole genome shotgun (WGS) entry which is preliminary data.</text>
</comment>
<protein>
    <submittedName>
        <fullName evidence="2">Uncharacterized protein</fullName>
    </submittedName>
</protein>
<evidence type="ECO:0000313" key="2">
    <source>
        <dbReference type="EMBL" id="KAK7050224.1"/>
    </source>
</evidence>
<dbReference type="AlphaFoldDB" id="A0AAW0DC27"/>
<feature type="non-terminal residue" evidence="2">
    <location>
        <position position="1"/>
    </location>
</feature>
<dbReference type="Proteomes" id="UP001362999">
    <property type="component" value="Unassembled WGS sequence"/>
</dbReference>
<feature type="compositionally biased region" description="Pro residues" evidence="1">
    <location>
        <begin position="89"/>
        <end position="98"/>
    </location>
</feature>
<dbReference type="EMBL" id="JAWWNJ010000008">
    <property type="protein sequence ID" value="KAK7050224.1"/>
    <property type="molecule type" value="Genomic_DNA"/>
</dbReference>